<evidence type="ECO:0000256" key="12">
    <source>
        <dbReference type="ARBA" id="ARBA00047283"/>
    </source>
</evidence>
<dbReference type="NCBIfam" id="TIGR00563">
    <property type="entry name" value="rsmB"/>
    <property type="match status" value="1"/>
</dbReference>
<dbReference type="InterPro" id="IPR006027">
    <property type="entry name" value="NusB_RsmB_TIM44"/>
</dbReference>
<dbReference type="GO" id="GO:0006355">
    <property type="term" value="P:regulation of DNA-templated transcription"/>
    <property type="evidence" value="ECO:0007669"/>
    <property type="project" value="InterPro"/>
</dbReference>
<dbReference type="Gene3D" id="1.10.940.10">
    <property type="entry name" value="NusB-like"/>
    <property type="match status" value="1"/>
</dbReference>
<keyword evidence="9 13" id="KW-0694">RNA-binding</keyword>
<feature type="domain" description="SAM-dependent MTase RsmB/NOP-type" evidence="14">
    <location>
        <begin position="165"/>
        <end position="438"/>
    </location>
</feature>
<dbReference type="EC" id="2.1.1.176" evidence="3"/>
<dbReference type="InterPro" id="IPR023267">
    <property type="entry name" value="RCMT"/>
</dbReference>
<organism evidence="15 16">
    <name type="scientific">Clostridium amylolyticum</name>
    <dbReference type="NCBI Taxonomy" id="1121298"/>
    <lineage>
        <taxon>Bacteria</taxon>
        <taxon>Bacillati</taxon>
        <taxon>Bacillota</taxon>
        <taxon>Clostridia</taxon>
        <taxon>Eubacteriales</taxon>
        <taxon>Clostridiaceae</taxon>
        <taxon>Clostridium</taxon>
    </lineage>
</organism>
<evidence type="ECO:0000256" key="11">
    <source>
        <dbReference type="ARBA" id="ARBA00031088"/>
    </source>
</evidence>
<dbReference type="FunFam" id="3.30.70.1170:FF:000003">
    <property type="entry name" value="16S rRNA (Cytosine(967)-C(5))-methyltransferase RsmB"/>
    <property type="match status" value="1"/>
</dbReference>
<reference evidence="15 16" key="1">
    <citation type="submission" date="2016-11" db="EMBL/GenBank/DDBJ databases">
        <authorList>
            <person name="Jaros S."/>
            <person name="Januszkiewicz K."/>
            <person name="Wedrychowicz H."/>
        </authorList>
    </citation>
    <scope>NUCLEOTIDE SEQUENCE [LARGE SCALE GENOMIC DNA]</scope>
    <source>
        <strain evidence="15 16">DSM 21864</strain>
    </source>
</reference>
<dbReference type="InterPro" id="IPR049560">
    <property type="entry name" value="MeTrfase_RsmB-F_NOP2_cat"/>
</dbReference>
<keyword evidence="4" id="KW-0963">Cytoplasm</keyword>
<dbReference type="InterPro" id="IPR029063">
    <property type="entry name" value="SAM-dependent_MTases_sf"/>
</dbReference>
<evidence type="ECO:0000256" key="6">
    <source>
        <dbReference type="ARBA" id="ARBA00022603"/>
    </source>
</evidence>
<gene>
    <name evidence="15" type="ORF">SAMN05444401_1346</name>
</gene>
<dbReference type="Pfam" id="PF01029">
    <property type="entry name" value="NusB"/>
    <property type="match status" value="1"/>
</dbReference>
<keyword evidence="8 13" id="KW-0949">S-adenosyl-L-methionine</keyword>
<dbReference type="Gene3D" id="3.30.70.1170">
    <property type="entry name" value="Sun protein, domain 3"/>
    <property type="match status" value="1"/>
</dbReference>
<dbReference type="PANTHER" id="PTHR22807:SF53">
    <property type="entry name" value="RIBOSOMAL RNA SMALL SUBUNIT METHYLTRANSFERASE B-RELATED"/>
    <property type="match status" value="1"/>
</dbReference>
<dbReference type="STRING" id="1121298.SAMN05444401_1346"/>
<evidence type="ECO:0000256" key="2">
    <source>
        <dbReference type="ARBA" id="ARBA00004496"/>
    </source>
</evidence>
<protein>
    <recommendedName>
        <fullName evidence="3">16S rRNA (cytosine(967)-C(5))-methyltransferase</fullName>
        <ecNumber evidence="3">2.1.1.176</ecNumber>
    </recommendedName>
    <alternativeName>
        <fullName evidence="10">16S rRNA m5C967 methyltransferase</fullName>
    </alternativeName>
    <alternativeName>
        <fullName evidence="11">rRNA (cytosine-C(5)-)-methyltransferase RsmB</fullName>
    </alternativeName>
</protein>
<evidence type="ECO:0000256" key="9">
    <source>
        <dbReference type="ARBA" id="ARBA00022884"/>
    </source>
</evidence>
<keyword evidence="6 13" id="KW-0489">Methyltransferase</keyword>
<dbReference type="FunFam" id="3.40.50.150:FF:000022">
    <property type="entry name" value="Ribosomal RNA small subunit methyltransferase B"/>
    <property type="match status" value="1"/>
</dbReference>
<sequence length="441" mass="50097">MGARELAVKILDEIMYNGAYSNIILGKELNKSNLNTQDKALVTEIVYGTIKYKCSIDKTIELYLTKDINSVEKHILNILRISFYQLIYLDKIPEYAVVNEAVDLSKKDLPGLHKLVNGVLRNHLRKRLVYKASSKIDELCYKYSFQPWMVKLFIKQYGDKNAQCILEGLNESPNITVRVNTLKTDFDEAFNKLQENSYEVESGEISPDAIRIIKGRSIELNPLFKDGLITVQDESAMLVAPLLEPTSSDKILDLCAAPGGKTTHIAELVNGIGDLSAYDIHEYKLKLIKQTAERLGINNIKLAKMDASLLNRDLINTADKVLIDVPCSGLGIIRKKPEIKWNKDFHEFKSLIDIQRAIIGNAIQYLKDDGTLIYSTCTLNKEENEENIKWLLKEYPEMKLQKISIGRADNIINHMEGYVTILPNKFMDGFFIAKLIKTSRC</sequence>
<dbReference type="NCBIfam" id="NF011494">
    <property type="entry name" value="PRK14902.1"/>
    <property type="match status" value="1"/>
</dbReference>
<comment type="subcellular location">
    <subcellularLocation>
        <location evidence="2">Cytoplasm</location>
    </subcellularLocation>
</comment>
<keyword evidence="16" id="KW-1185">Reference proteome</keyword>
<evidence type="ECO:0000256" key="3">
    <source>
        <dbReference type="ARBA" id="ARBA00012140"/>
    </source>
</evidence>
<comment type="function">
    <text evidence="1">Specifically methylates the cytosine at position 967 (m5C967) of 16S rRNA.</text>
</comment>
<keyword evidence="7 13" id="KW-0808">Transferase</keyword>
<feature type="binding site" evidence="13">
    <location>
        <position position="279"/>
    </location>
    <ligand>
        <name>S-adenosyl-L-methionine</name>
        <dbReference type="ChEBI" id="CHEBI:59789"/>
    </ligand>
</feature>
<evidence type="ECO:0000256" key="5">
    <source>
        <dbReference type="ARBA" id="ARBA00022552"/>
    </source>
</evidence>
<comment type="similarity">
    <text evidence="13">Belongs to the class I-like SAM-binding methyltransferase superfamily. RsmB/NOP family.</text>
</comment>
<dbReference type="InterPro" id="IPR054728">
    <property type="entry name" value="RsmB-like_ferredoxin"/>
</dbReference>
<dbReference type="InterPro" id="IPR001678">
    <property type="entry name" value="MeTrfase_RsmB-F_NOP2_dom"/>
</dbReference>
<proteinExistence type="inferred from homology"/>
<evidence type="ECO:0000256" key="13">
    <source>
        <dbReference type="PROSITE-ProRule" id="PRU01023"/>
    </source>
</evidence>
<feature type="binding site" evidence="13">
    <location>
        <position position="306"/>
    </location>
    <ligand>
        <name>S-adenosyl-L-methionine</name>
        <dbReference type="ChEBI" id="CHEBI:59789"/>
    </ligand>
</feature>
<evidence type="ECO:0000256" key="8">
    <source>
        <dbReference type="ARBA" id="ARBA00022691"/>
    </source>
</evidence>
<dbReference type="CDD" id="cd02440">
    <property type="entry name" value="AdoMet_MTases"/>
    <property type="match status" value="1"/>
</dbReference>
<dbReference type="Proteomes" id="UP000184080">
    <property type="component" value="Unassembled WGS sequence"/>
</dbReference>
<feature type="binding site" evidence="13">
    <location>
        <begin position="255"/>
        <end position="261"/>
    </location>
    <ligand>
        <name>S-adenosyl-L-methionine</name>
        <dbReference type="ChEBI" id="CHEBI:59789"/>
    </ligand>
</feature>
<feature type="active site" description="Nucleophile" evidence="13">
    <location>
        <position position="377"/>
    </location>
</feature>
<dbReference type="Gene3D" id="3.40.50.150">
    <property type="entry name" value="Vaccinia Virus protein VP39"/>
    <property type="match status" value="1"/>
</dbReference>
<dbReference type="EMBL" id="FQZO01000001">
    <property type="protein sequence ID" value="SHI68497.1"/>
    <property type="molecule type" value="Genomic_DNA"/>
</dbReference>
<dbReference type="FunFam" id="1.10.940.10:FF:000006">
    <property type="entry name" value="16S rRNA (Cytosine(967)-C(5))-methyltransferase RsmB"/>
    <property type="match status" value="1"/>
</dbReference>
<evidence type="ECO:0000313" key="16">
    <source>
        <dbReference type="Proteomes" id="UP000184080"/>
    </source>
</evidence>
<dbReference type="PRINTS" id="PR02008">
    <property type="entry name" value="RCMTFAMILY"/>
</dbReference>
<evidence type="ECO:0000256" key="7">
    <source>
        <dbReference type="ARBA" id="ARBA00022679"/>
    </source>
</evidence>
<dbReference type="PANTHER" id="PTHR22807">
    <property type="entry name" value="NOP2 YEAST -RELATED NOL1/NOP2/FMU SUN DOMAIN-CONTAINING"/>
    <property type="match status" value="1"/>
</dbReference>
<dbReference type="SUPFAM" id="SSF53335">
    <property type="entry name" value="S-adenosyl-L-methionine-dependent methyltransferases"/>
    <property type="match status" value="1"/>
</dbReference>
<dbReference type="AlphaFoldDB" id="A0A1M6D5K3"/>
<dbReference type="GO" id="GO:0008649">
    <property type="term" value="F:rRNA methyltransferase activity"/>
    <property type="evidence" value="ECO:0007669"/>
    <property type="project" value="InterPro"/>
</dbReference>
<dbReference type="Pfam" id="PF01189">
    <property type="entry name" value="Methyltr_RsmB-F"/>
    <property type="match status" value="1"/>
</dbReference>
<evidence type="ECO:0000256" key="10">
    <source>
        <dbReference type="ARBA" id="ARBA00030399"/>
    </source>
</evidence>
<dbReference type="GO" id="GO:0003723">
    <property type="term" value="F:RNA binding"/>
    <property type="evidence" value="ECO:0007669"/>
    <property type="project" value="UniProtKB-UniRule"/>
</dbReference>
<evidence type="ECO:0000256" key="1">
    <source>
        <dbReference type="ARBA" id="ARBA00002724"/>
    </source>
</evidence>
<dbReference type="OrthoDB" id="9810297at2"/>
<evidence type="ECO:0000259" key="14">
    <source>
        <dbReference type="PROSITE" id="PS51686"/>
    </source>
</evidence>
<dbReference type="InterPro" id="IPR004573">
    <property type="entry name" value="rRNA_ssu_MeTfrase_B"/>
</dbReference>
<comment type="catalytic activity">
    <reaction evidence="12">
        <text>cytidine(967) in 16S rRNA + S-adenosyl-L-methionine = 5-methylcytidine(967) in 16S rRNA + S-adenosyl-L-homocysteine + H(+)</text>
        <dbReference type="Rhea" id="RHEA:42748"/>
        <dbReference type="Rhea" id="RHEA-COMP:10219"/>
        <dbReference type="Rhea" id="RHEA-COMP:10220"/>
        <dbReference type="ChEBI" id="CHEBI:15378"/>
        <dbReference type="ChEBI" id="CHEBI:57856"/>
        <dbReference type="ChEBI" id="CHEBI:59789"/>
        <dbReference type="ChEBI" id="CHEBI:74483"/>
        <dbReference type="ChEBI" id="CHEBI:82748"/>
        <dbReference type="EC" id="2.1.1.176"/>
    </reaction>
</comment>
<dbReference type="GO" id="GO:0005737">
    <property type="term" value="C:cytoplasm"/>
    <property type="evidence" value="ECO:0007669"/>
    <property type="project" value="UniProtKB-SubCell"/>
</dbReference>
<name>A0A1M6D5K3_9CLOT</name>
<keyword evidence="5" id="KW-0698">rRNA processing</keyword>
<dbReference type="InterPro" id="IPR035926">
    <property type="entry name" value="NusB-like_sf"/>
</dbReference>
<evidence type="ECO:0000256" key="4">
    <source>
        <dbReference type="ARBA" id="ARBA00022490"/>
    </source>
</evidence>
<accession>A0A1M6D5K3</accession>
<dbReference type="SUPFAM" id="SSF48013">
    <property type="entry name" value="NusB-like"/>
    <property type="match status" value="1"/>
</dbReference>
<dbReference type="Pfam" id="PF22458">
    <property type="entry name" value="RsmF-B_ferredox"/>
    <property type="match status" value="1"/>
</dbReference>
<dbReference type="PROSITE" id="PS51686">
    <property type="entry name" value="SAM_MT_RSMB_NOP"/>
    <property type="match status" value="1"/>
</dbReference>
<feature type="binding site" evidence="13">
    <location>
        <position position="324"/>
    </location>
    <ligand>
        <name>S-adenosyl-L-methionine</name>
        <dbReference type="ChEBI" id="CHEBI:59789"/>
    </ligand>
</feature>
<evidence type="ECO:0000313" key="15">
    <source>
        <dbReference type="EMBL" id="SHI68497.1"/>
    </source>
</evidence>
<dbReference type="RefSeq" id="WP_073004817.1">
    <property type="nucleotide sequence ID" value="NZ_FQZO01000001.1"/>
</dbReference>